<dbReference type="GO" id="GO:0030170">
    <property type="term" value="F:pyridoxal phosphate binding"/>
    <property type="evidence" value="ECO:0007669"/>
    <property type="project" value="InterPro"/>
</dbReference>
<dbReference type="InterPro" id="IPR015421">
    <property type="entry name" value="PyrdxlP-dep_Trfase_major"/>
</dbReference>
<dbReference type="PANTHER" id="PTHR11999">
    <property type="entry name" value="GROUP II PYRIDOXAL-5-PHOSPHATE DECARBOXYLASE"/>
    <property type="match status" value="1"/>
</dbReference>
<protein>
    <recommendedName>
        <fullName evidence="11">Aromatic-L-amino-acid decarboxylase</fullName>
    </recommendedName>
</protein>
<dbReference type="EMBL" id="GEDC01012637">
    <property type="protein sequence ID" value="JAS24661.1"/>
    <property type="molecule type" value="Transcribed_RNA"/>
</dbReference>
<comment type="similarity">
    <text evidence="2 6">Belongs to the group II decarboxylase family.</text>
</comment>
<dbReference type="FunFam" id="3.40.640.10:FF:000025">
    <property type="entry name" value="Histidine decarboxylase"/>
    <property type="match status" value="1"/>
</dbReference>
<evidence type="ECO:0000313" key="9">
    <source>
        <dbReference type="EMBL" id="JAS23187.1"/>
    </source>
</evidence>
<evidence type="ECO:0000256" key="4">
    <source>
        <dbReference type="ARBA" id="ARBA00023239"/>
    </source>
</evidence>
<organism evidence="7">
    <name type="scientific">Clastoptera arizonana</name>
    <name type="common">Arizona spittle bug</name>
    <dbReference type="NCBI Taxonomy" id="38151"/>
    <lineage>
        <taxon>Eukaryota</taxon>
        <taxon>Metazoa</taxon>
        <taxon>Ecdysozoa</taxon>
        <taxon>Arthropoda</taxon>
        <taxon>Hexapoda</taxon>
        <taxon>Insecta</taxon>
        <taxon>Pterygota</taxon>
        <taxon>Neoptera</taxon>
        <taxon>Paraneoptera</taxon>
        <taxon>Hemiptera</taxon>
        <taxon>Auchenorrhyncha</taxon>
        <taxon>Cercopoidea</taxon>
        <taxon>Clastopteridae</taxon>
        <taxon>Clastoptera</taxon>
    </lineage>
</organism>
<dbReference type="InterPro" id="IPR015422">
    <property type="entry name" value="PyrdxlP-dep_Trfase_small"/>
</dbReference>
<accession>A0A1B6CN44</accession>
<dbReference type="SMR" id="A0A1B6CN44"/>
<evidence type="ECO:0000313" key="8">
    <source>
        <dbReference type="EMBL" id="JAS19914.1"/>
    </source>
</evidence>
<dbReference type="SUPFAM" id="SSF53383">
    <property type="entry name" value="PLP-dependent transferases"/>
    <property type="match status" value="1"/>
</dbReference>
<evidence type="ECO:0000256" key="1">
    <source>
        <dbReference type="ARBA" id="ARBA00001933"/>
    </source>
</evidence>
<dbReference type="GO" id="GO:0019752">
    <property type="term" value="P:carboxylic acid metabolic process"/>
    <property type="evidence" value="ECO:0007669"/>
    <property type="project" value="InterPro"/>
</dbReference>
<dbReference type="EMBL" id="GEDC01014111">
    <property type="protein sequence ID" value="JAS23187.1"/>
    <property type="molecule type" value="Transcribed_RNA"/>
</dbReference>
<dbReference type="InterPro" id="IPR021115">
    <property type="entry name" value="Pyridoxal-P_BS"/>
</dbReference>
<keyword evidence="3 5" id="KW-0663">Pyridoxal phosphate</keyword>
<evidence type="ECO:0000256" key="2">
    <source>
        <dbReference type="ARBA" id="ARBA00009533"/>
    </source>
</evidence>
<evidence type="ECO:0000256" key="6">
    <source>
        <dbReference type="RuleBase" id="RU000382"/>
    </source>
</evidence>
<proteinExistence type="inferred from homology"/>
<dbReference type="GO" id="GO:0006584">
    <property type="term" value="P:catecholamine metabolic process"/>
    <property type="evidence" value="ECO:0007669"/>
    <property type="project" value="TreeGrafter"/>
</dbReference>
<dbReference type="PRINTS" id="PR00800">
    <property type="entry name" value="YHDCRBOXLASE"/>
</dbReference>
<gene>
    <name evidence="10" type="ORF">g.28869</name>
    <name evidence="7" type="ORF">g.28871</name>
    <name evidence="8" type="ORF">g.28873</name>
    <name evidence="9" type="ORF">g.28875</name>
</gene>
<dbReference type="EMBL" id="GEDC01022577">
    <property type="protein sequence ID" value="JAS14721.1"/>
    <property type="molecule type" value="Transcribed_RNA"/>
</dbReference>
<dbReference type="Gene3D" id="3.90.1150.10">
    <property type="entry name" value="Aspartate Aminotransferase, domain 1"/>
    <property type="match status" value="1"/>
</dbReference>
<reference evidence="7" key="1">
    <citation type="submission" date="2015-12" db="EMBL/GenBank/DDBJ databases">
        <title>De novo transcriptome assembly of four potential Pierce s Disease insect vectors from Arizona vineyards.</title>
        <authorList>
            <person name="Tassone E.E."/>
        </authorList>
    </citation>
    <scope>NUCLEOTIDE SEQUENCE</scope>
</reference>
<dbReference type="EMBL" id="GEDC01017384">
    <property type="protein sequence ID" value="JAS19914.1"/>
    <property type="molecule type" value="Transcribed_RNA"/>
</dbReference>
<evidence type="ECO:0000256" key="3">
    <source>
        <dbReference type="ARBA" id="ARBA00022898"/>
    </source>
</evidence>
<dbReference type="InterPro" id="IPR015424">
    <property type="entry name" value="PyrdxlP-dep_Trfase"/>
</dbReference>
<dbReference type="Gene3D" id="3.40.640.10">
    <property type="entry name" value="Type I PLP-dependent aspartate aminotransferase-like (Major domain)"/>
    <property type="match status" value="1"/>
</dbReference>
<dbReference type="CDD" id="cd06450">
    <property type="entry name" value="DOPA_deC_like"/>
    <property type="match status" value="1"/>
</dbReference>
<feature type="modified residue" description="N6-(pyridoxal phosphate)lysine" evidence="5">
    <location>
        <position position="303"/>
    </location>
</feature>
<dbReference type="Pfam" id="PF00282">
    <property type="entry name" value="Pyridoxal_deC"/>
    <property type="match status" value="1"/>
</dbReference>
<evidence type="ECO:0000256" key="5">
    <source>
        <dbReference type="PIRSR" id="PIRSR602129-50"/>
    </source>
</evidence>
<dbReference type="PROSITE" id="PS00392">
    <property type="entry name" value="DDC_GAD_HDC_YDC"/>
    <property type="match status" value="1"/>
</dbReference>
<evidence type="ECO:0000313" key="7">
    <source>
        <dbReference type="EMBL" id="JAS14721.1"/>
    </source>
</evidence>
<evidence type="ECO:0008006" key="11">
    <source>
        <dbReference type="Google" id="ProtNLM"/>
    </source>
</evidence>
<sequence>MDAQGFKEMGNATIDYIIDYHQNIRDRPVLPSIKPGYLRPMMPESMPQEPDQWQEVLKDMDKLIMPGVTHWSSPRFHSYYPSGMSYPSIVGEMISASLGVIGFSWMSSPACTELELVLMDWVAKAMDLPKEFLNSSDGPGGGIIQGSASEATLLGLIVAKDKTVRRIQELNPDLSEQEIKAKLVCYTSDQANSSVEKAGILASVPIRLLHADETGRLRGETLRAAIDKDKKNGLIPCYVVANLGTTGTCAFDALDEIGPICKQEDLWLHVDAAYAGSALVCPELRSLMPGIHHVDSIVINFHKWFKVSFDCSGMWFRNTVDVELALKVERIYLKHRSEGEIPDLRNWQIPLGRRFRSLKLWFTLRLYGLSGLQNYIRKHVAIAKHCEKELLKDSRFMLASPTSLGLVCLRLKGGDDMNTKLLEELNIRRNIYLIPASLNGHVFLRLVICGDMNDADITFTINEIKTAANIVIAAEEALKISEKENINATDNENNIKPKVESRKNSINIEMIKNSLSCCTEKCSIKQKSNNLNSTQCYINPAHS</sequence>
<comment type="cofactor">
    <cofactor evidence="1 5 6">
        <name>pyridoxal 5'-phosphate</name>
        <dbReference type="ChEBI" id="CHEBI:597326"/>
    </cofactor>
</comment>
<dbReference type="PANTHER" id="PTHR11999:SF60">
    <property type="entry name" value="3,4-DIHYDROXYPHENYLACETALDEHYDE SYNTHASE"/>
    <property type="match status" value="1"/>
</dbReference>
<dbReference type="AlphaFoldDB" id="A0A1B6CN44"/>
<dbReference type="GO" id="GO:0005737">
    <property type="term" value="C:cytoplasm"/>
    <property type="evidence" value="ECO:0007669"/>
    <property type="project" value="TreeGrafter"/>
</dbReference>
<keyword evidence="4 6" id="KW-0456">Lyase</keyword>
<dbReference type="GO" id="GO:0004058">
    <property type="term" value="F:aromatic-L-amino-acid decarboxylase activity"/>
    <property type="evidence" value="ECO:0007669"/>
    <property type="project" value="TreeGrafter"/>
</dbReference>
<name>A0A1B6CN44_9HEMI</name>
<dbReference type="InterPro" id="IPR010977">
    <property type="entry name" value="Aromatic_deC"/>
</dbReference>
<dbReference type="InterPro" id="IPR002129">
    <property type="entry name" value="PyrdxlP-dep_de-COase"/>
</dbReference>
<dbReference type="FunFam" id="1.20.1340.10:FF:000001">
    <property type="entry name" value="Histidine decarboxylase"/>
    <property type="match status" value="1"/>
</dbReference>
<dbReference type="Gene3D" id="1.20.1340.10">
    <property type="entry name" value="dopa decarboxylase, N-terminal domain"/>
    <property type="match status" value="1"/>
</dbReference>
<dbReference type="GO" id="GO:0006520">
    <property type="term" value="P:amino acid metabolic process"/>
    <property type="evidence" value="ECO:0007669"/>
    <property type="project" value="InterPro"/>
</dbReference>
<evidence type="ECO:0000313" key="10">
    <source>
        <dbReference type="EMBL" id="JAS24661.1"/>
    </source>
</evidence>